<evidence type="ECO:0000313" key="1">
    <source>
        <dbReference type="EMBL" id="PTX51388.1"/>
    </source>
</evidence>
<reference evidence="1 2" key="1">
    <citation type="submission" date="2018-04" db="EMBL/GenBank/DDBJ databases">
        <title>Genomic Encyclopedia of Archaeal and Bacterial Type Strains, Phase II (KMG-II): from individual species to whole genera.</title>
        <authorList>
            <person name="Goeker M."/>
        </authorList>
    </citation>
    <scope>NUCLEOTIDE SEQUENCE [LARGE SCALE GENOMIC DNA]</scope>
    <source>
        <strain evidence="1 2">DSM 29329</strain>
    </source>
</reference>
<organism evidence="1 2">
    <name type="scientific">Allosediminivita pacifica</name>
    <dbReference type="NCBI Taxonomy" id="1267769"/>
    <lineage>
        <taxon>Bacteria</taxon>
        <taxon>Pseudomonadati</taxon>
        <taxon>Pseudomonadota</taxon>
        <taxon>Alphaproteobacteria</taxon>
        <taxon>Rhodobacterales</taxon>
        <taxon>Paracoccaceae</taxon>
        <taxon>Allosediminivita</taxon>
    </lineage>
</organism>
<dbReference type="AlphaFoldDB" id="A0A2T6B5Q9"/>
<sequence>MRNPQVRLLRGSETYQISADRLFESATRNALLRPGDAVVVEEDDRSFIALGASGNEDLIHFTKDRLTALEALALMNGLDDRSADPGGVLILRDQGAEYAGKPGYGPGPGPVVFTVDLTSADGLFAAGRFPIQPGDTVLATASPITGVQNVFTLLGSAVGLGRNVYALR</sequence>
<evidence type="ECO:0000313" key="2">
    <source>
        <dbReference type="Proteomes" id="UP000244069"/>
    </source>
</evidence>
<gene>
    <name evidence="1" type="ORF">C8N44_103132</name>
</gene>
<comment type="caution">
    <text evidence="1">The sequence shown here is derived from an EMBL/GenBank/DDBJ whole genome shotgun (WGS) entry which is preliminary data.</text>
</comment>
<accession>A0A2T6B5Q9</accession>
<name>A0A2T6B5Q9_9RHOB</name>
<dbReference type="EMBL" id="QBKN01000003">
    <property type="protein sequence ID" value="PTX51388.1"/>
    <property type="molecule type" value="Genomic_DNA"/>
</dbReference>
<keyword evidence="2" id="KW-1185">Reference proteome</keyword>
<protein>
    <submittedName>
        <fullName evidence="1">Uncharacterized protein</fullName>
    </submittedName>
</protein>
<dbReference type="Proteomes" id="UP000244069">
    <property type="component" value="Unassembled WGS sequence"/>
</dbReference>
<proteinExistence type="predicted"/>
<dbReference type="Gene3D" id="3.10.560.10">
    <property type="entry name" value="Outer membrane lipoprotein wza domain like"/>
    <property type="match status" value="2"/>
</dbReference>